<name>A0A9I9EKC0_CUCME</name>
<dbReference type="EnsemblPlants" id="MELO3C034998.2.1">
    <property type="protein sequence ID" value="MELO3C034998.2.1"/>
    <property type="gene ID" value="MELO3C034998.2"/>
</dbReference>
<accession>A0A9I9EKC0</accession>
<proteinExistence type="predicted"/>
<dbReference type="Gramene" id="MELO3C034998.2.1">
    <property type="protein sequence ID" value="MELO3C034998.2.1"/>
    <property type="gene ID" value="MELO3C034998.2"/>
</dbReference>
<protein>
    <submittedName>
        <fullName evidence="2">Uncharacterized protein</fullName>
    </submittedName>
</protein>
<feature type="compositionally biased region" description="Basic and acidic residues" evidence="1">
    <location>
        <begin position="1"/>
        <end position="24"/>
    </location>
</feature>
<organism evidence="2">
    <name type="scientific">Cucumis melo</name>
    <name type="common">Muskmelon</name>
    <dbReference type="NCBI Taxonomy" id="3656"/>
    <lineage>
        <taxon>Eukaryota</taxon>
        <taxon>Viridiplantae</taxon>
        <taxon>Streptophyta</taxon>
        <taxon>Embryophyta</taxon>
        <taxon>Tracheophyta</taxon>
        <taxon>Spermatophyta</taxon>
        <taxon>Magnoliopsida</taxon>
        <taxon>eudicotyledons</taxon>
        <taxon>Gunneridae</taxon>
        <taxon>Pentapetalae</taxon>
        <taxon>rosids</taxon>
        <taxon>fabids</taxon>
        <taxon>Cucurbitales</taxon>
        <taxon>Cucurbitaceae</taxon>
        <taxon>Benincaseae</taxon>
        <taxon>Cucumis</taxon>
    </lineage>
</organism>
<feature type="region of interest" description="Disordered" evidence="1">
    <location>
        <begin position="1"/>
        <end position="35"/>
    </location>
</feature>
<evidence type="ECO:0000313" key="2">
    <source>
        <dbReference type="EnsemblPlants" id="MELO3C034998.2.1"/>
    </source>
</evidence>
<sequence>MEAHGQCGNEKENLKRRVLGEGEKSSQATNAKEEDIEKVNDVIRVDGEEEACIEHQELNV</sequence>
<reference evidence="2" key="1">
    <citation type="submission" date="2023-03" db="UniProtKB">
        <authorList>
            <consortium name="EnsemblPlants"/>
        </authorList>
    </citation>
    <scope>IDENTIFICATION</scope>
</reference>
<evidence type="ECO:0000256" key="1">
    <source>
        <dbReference type="SAM" id="MobiDB-lite"/>
    </source>
</evidence>
<dbReference type="AlphaFoldDB" id="A0A9I9EKC0"/>